<name>A0A392W996_9FABA</name>
<sequence>CREFYVWLLNVQFAVEPVAG</sequence>
<proteinExistence type="predicted"/>
<dbReference type="Proteomes" id="UP000265520">
    <property type="component" value="Unassembled WGS sequence"/>
</dbReference>
<protein>
    <submittedName>
        <fullName evidence="1">Uncharacterized protein</fullName>
    </submittedName>
</protein>
<organism evidence="1 2">
    <name type="scientific">Trifolium medium</name>
    <dbReference type="NCBI Taxonomy" id="97028"/>
    <lineage>
        <taxon>Eukaryota</taxon>
        <taxon>Viridiplantae</taxon>
        <taxon>Streptophyta</taxon>
        <taxon>Embryophyta</taxon>
        <taxon>Tracheophyta</taxon>
        <taxon>Spermatophyta</taxon>
        <taxon>Magnoliopsida</taxon>
        <taxon>eudicotyledons</taxon>
        <taxon>Gunneridae</taxon>
        <taxon>Pentapetalae</taxon>
        <taxon>rosids</taxon>
        <taxon>fabids</taxon>
        <taxon>Fabales</taxon>
        <taxon>Fabaceae</taxon>
        <taxon>Papilionoideae</taxon>
        <taxon>50 kb inversion clade</taxon>
        <taxon>NPAAA clade</taxon>
        <taxon>Hologalegina</taxon>
        <taxon>IRL clade</taxon>
        <taxon>Trifolieae</taxon>
        <taxon>Trifolium</taxon>
    </lineage>
</organism>
<comment type="caution">
    <text evidence="1">The sequence shown here is derived from an EMBL/GenBank/DDBJ whole genome shotgun (WGS) entry which is preliminary data.</text>
</comment>
<dbReference type="AlphaFoldDB" id="A0A392W996"/>
<feature type="non-terminal residue" evidence="1">
    <location>
        <position position="1"/>
    </location>
</feature>
<accession>A0A392W996</accession>
<keyword evidence="2" id="KW-1185">Reference proteome</keyword>
<evidence type="ECO:0000313" key="2">
    <source>
        <dbReference type="Proteomes" id="UP000265520"/>
    </source>
</evidence>
<dbReference type="EMBL" id="LXQA011382269">
    <property type="protein sequence ID" value="MCI95280.1"/>
    <property type="molecule type" value="Genomic_DNA"/>
</dbReference>
<reference evidence="1 2" key="1">
    <citation type="journal article" date="2018" name="Front. Plant Sci.">
        <title>Red Clover (Trifolium pratense) and Zigzag Clover (T. medium) - A Picture of Genomic Similarities and Differences.</title>
        <authorList>
            <person name="Dluhosova J."/>
            <person name="Istvanek J."/>
            <person name="Nedelnik J."/>
            <person name="Repkova J."/>
        </authorList>
    </citation>
    <scope>NUCLEOTIDE SEQUENCE [LARGE SCALE GENOMIC DNA]</scope>
    <source>
        <strain evidence="2">cv. 10/8</strain>
        <tissue evidence="1">Leaf</tissue>
    </source>
</reference>
<evidence type="ECO:0000313" key="1">
    <source>
        <dbReference type="EMBL" id="MCI95280.1"/>
    </source>
</evidence>